<dbReference type="RefSeq" id="WP_071360969.1">
    <property type="nucleotide sequence ID" value="NZ_JRYB01000001.1"/>
</dbReference>
<reference evidence="1 2" key="1">
    <citation type="submission" date="2014-10" db="EMBL/GenBank/DDBJ databases">
        <authorList>
            <person name="Seo M.-J."/>
            <person name="Seok Y.J."/>
            <person name="Cha I.-T."/>
        </authorList>
    </citation>
    <scope>NUCLEOTIDE SEQUENCE [LARGE SCALE GENOMIC DNA]</scope>
    <source>
        <strain evidence="1 2">NEU</strain>
    </source>
</reference>
<gene>
    <name evidence="1" type="ORF">LO55_1448</name>
</gene>
<evidence type="ECO:0008006" key="3">
    <source>
        <dbReference type="Google" id="ProtNLM"/>
    </source>
</evidence>
<evidence type="ECO:0000313" key="1">
    <source>
        <dbReference type="EMBL" id="OIJ43034.1"/>
    </source>
</evidence>
<dbReference type="EMBL" id="JRYB01000001">
    <property type="protein sequence ID" value="OIJ43034.1"/>
    <property type="molecule type" value="Genomic_DNA"/>
</dbReference>
<comment type="caution">
    <text evidence="1">The sequence shown here is derived from an EMBL/GenBank/DDBJ whole genome shotgun (WGS) entry which is preliminary data.</text>
</comment>
<accession>A0A1S2NED4</accession>
<dbReference type="Proteomes" id="UP000180246">
    <property type="component" value="Unassembled WGS sequence"/>
</dbReference>
<proteinExistence type="predicted"/>
<sequence>MHHDAIDVAERAILSYLEQRPASADTAEGIHHHWIAWEGLPEHIGITEGALARLRDAGKVEAVHLGHRTIWRLSRQAKGSATTMTDDQ</sequence>
<protein>
    <recommendedName>
        <fullName evidence="3">Helix-turn-helix domain protein</fullName>
    </recommendedName>
</protein>
<name>A0A1S2NED4_9BURK</name>
<dbReference type="AlphaFoldDB" id="A0A1S2NED4"/>
<evidence type="ECO:0000313" key="2">
    <source>
        <dbReference type="Proteomes" id="UP000180246"/>
    </source>
</evidence>
<organism evidence="1 2">
    <name type="scientific">Massilia timonae</name>
    <dbReference type="NCBI Taxonomy" id="47229"/>
    <lineage>
        <taxon>Bacteria</taxon>
        <taxon>Pseudomonadati</taxon>
        <taxon>Pseudomonadota</taxon>
        <taxon>Betaproteobacteria</taxon>
        <taxon>Burkholderiales</taxon>
        <taxon>Oxalobacteraceae</taxon>
        <taxon>Telluria group</taxon>
        <taxon>Massilia</taxon>
    </lineage>
</organism>